<comment type="caution">
    <text evidence="2">The sequence shown here is derived from an EMBL/GenBank/DDBJ whole genome shotgun (WGS) entry which is preliminary data.</text>
</comment>
<protein>
    <submittedName>
        <fullName evidence="2">Helix-turn-helix domain-containing protein</fullName>
    </submittedName>
</protein>
<keyword evidence="3" id="KW-1185">Reference proteome</keyword>
<proteinExistence type="predicted"/>
<dbReference type="EMBL" id="JAWDID010000009">
    <property type="protein sequence ID" value="MDU0339857.1"/>
    <property type="molecule type" value="Genomic_DNA"/>
</dbReference>
<evidence type="ECO:0000259" key="1">
    <source>
        <dbReference type="Pfam" id="PF02954"/>
    </source>
</evidence>
<dbReference type="Pfam" id="PF02954">
    <property type="entry name" value="HTH_8"/>
    <property type="match status" value="1"/>
</dbReference>
<evidence type="ECO:0000313" key="3">
    <source>
        <dbReference type="Proteomes" id="UP001254257"/>
    </source>
</evidence>
<accession>A0ABU3S516</accession>
<sequence>MRNPASGLAVVEHLVGLPVADVERNLILATLRDIGGDRTAAARMTGIAIRTLPNNMRAYAAQGCEMPDAGQAAH</sequence>
<feature type="domain" description="DNA binding HTH" evidence="1">
    <location>
        <begin position="19"/>
        <end position="59"/>
    </location>
</feature>
<dbReference type="SUPFAM" id="SSF46689">
    <property type="entry name" value="Homeodomain-like"/>
    <property type="match status" value="1"/>
</dbReference>
<reference evidence="2 3" key="1">
    <citation type="submission" date="2023-09" db="EMBL/GenBank/DDBJ databases">
        <title>Whole genome shotgun sequencing (WGS) of Bosea sp. ZW T0_25, isolated from stored onions (Allium cepa).</title>
        <authorList>
            <person name="Stoll D.A."/>
            <person name="Huch M."/>
        </authorList>
    </citation>
    <scope>NUCLEOTIDE SEQUENCE [LARGE SCALE GENOMIC DNA]</scope>
    <source>
        <strain evidence="2 3">ZW T0_25</strain>
    </source>
</reference>
<evidence type="ECO:0000313" key="2">
    <source>
        <dbReference type="EMBL" id="MDU0339857.1"/>
    </source>
</evidence>
<dbReference type="Proteomes" id="UP001254257">
    <property type="component" value="Unassembled WGS sequence"/>
</dbReference>
<dbReference type="RefSeq" id="WP_316017744.1">
    <property type="nucleotide sequence ID" value="NZ_JAWDID010000009.1"/>
</dbReference>
<dbReference type="InterPro" id="IPR002197">
    <property type="entry name" value="HTH_Fis"/>
</dbReference>
<dbReference type="InterPro" id="IPR009057">
    <property type="entry name" value="Homeodomain-like_sf"/>
</dbReference>
<organism evidence="2 3">
    <name type="scientific">Bosea rubneri</name>
    <dbReference type="NCBI Taxonomy" id="3075434"/>
    <lineage>
        <taxon>Bacteria</taxon>
        <taxon>Pseudomonadati</taxon>
        <taxon>Pseudomonadota</taxon>
        <taxon>Alphaproteobacteria</taxon>
        <taxon>Hyphomicrobiales</taxon>
        <taxon>Boseaceae</taxon>
        <taxon>Bosea</taxon>
    </lineage>
</organism>
<dbReference type="Gene3D" id="1.10.10.60">
    <property type="entry name" value="Homeodomain-like"/>
    <property type="match status" value="1"/>
</dbReference>
<name>A0ABU3S516_9HYPH</name>
<gene>
    <name evidence="2" type="ORF">RKE40_08190</name>
</gene>